<dbReference type="Pfam" id="PF07715">
    <property type="entry name" value="Plug"/>
    <property type="match status" value="1"/>
</dbReference>
<reference evidence="9" key="2">
    <citation type="submission" date="2023-04" db="EMBL/GenBank/DDBJ databases">
        <title>Paracnuella aquatica gen. nov., sp. nov., a member of the family Chitinophagaceae isolated from a hot spring.</title>
        <authorList>
            <person name="Wang C."/>
        </authorList>
    </citation>
    <scope>NUCLEOTIDE SEQUENCE</scope>
    <source>
        <strain evidence="9">LB-8</strain>
    </source>
</reference>
<comment type="caution">
    <text evidence="9">The sequence shown here is derived from an EMBL/GenBank/DDBJ whole genome shotgun (WGS) entry which is preliminary data.</text>
</comment>
<dbReference type="InterPro" id="IPR036942">
    <property type="entry name" value="Beta-barrel_TonB_sf"/>
</dbReference>
<evidence type="ECO:0000256" key="5">
    <source>
        <dbReference type="ARBA" id="ARBA00023136"/>
    </source>
</evidence>
<dbReference type="PANTHER" id="PTHR30069">
    <property type="entry name" value="TONB-DEPENDENT OUTER MEMBRANE RECEPTOR"/>
    <property type="match status" value="1"/>
</dbReference>
<dbReference type="AlphaFoldDB" id="A0A9X3B665"/>
<evidence type="ECO:0000256" key="6">
    <source>
        <dbReference type="ARBA" id="ARBA00023237"/>
    </source>
</evidence>
<comment type="subcellular location">
    <subcellularLocation>
        <location evidence="1 7">Cell outer membrane</location>
        <topology evidence="1 7">Multi-pass membrane protein</topology>
    </subcellularLocation>
</comment>
<keyword evidence="2 7" id="KW-0813">Transport</keyword>
<sequence>MLIRIMIAAHNLHKHKSFLFILFSAVGISANGQTADSSGKDVLQEVVIKAYEQGRRLQEVPAAVNYIGRSTLERFSPTSIVQAVNTTPGVRMEERSPGSYRFNIRGSSLRSPFGVRNVKVYYNDIPITDPGGHTYLNQLGYYNFNSIEVIKGPASSLYGAGTGGALLIESLGQSEQPSIHTEYTTGNYGLHNVYGSITTGSGENAGKASYQHQESNGYRDHSRLKRDVASWSGHYCFGDAKVLKTSFLYGNLYYETPGALTKAEYDANPKSARPGSAAFPGAEAANASIRQKTFIAGASYEQPVYQKLKNKTALYGMFTELRNPAIQNYGRNSEPHVGGRTSFIFSQPLQKGNLNIDVGSELQQGFTSVSIFKNNGGSADSLRTSDEINNRQLLVFSQVSLDYNAWTFNAGGSLNFFKIKFQRFSPATAGRQDRTFNNQFAPRLAILRKFHHLNIYTSVAKGFSPPTTSELLPTGGAVNLGLNAEEGVNYDLGIKGTIGKAVYFDVNAFIFSLENTIVQRRTAGGGDYYINAGATKQHGIETYISYPLLQSGGFMDRSLLWLSHTWHNFHYKTFKQLNNDYSGNSLPSVAPHTISTGFDFLAKKGLLGTVSYFYSDRIPLNDANTAYADAYHLLMLQLGYQRLIQQKFMMKVVAGVDNLLDQKYSLGNDINGFGGRYYNAAAGRNYFASVVLELRGKKR</sequence>
<dbReference type="InterPro" id="IPR012910">
    <property type="entry name" value="Plug_dom"/>
</dbReference>
<feature type="domain" description="TonB-dependent receptor plug" evidence="8">
    <location>
        <begin position="57"/>
        <end position="164"/>
    </location>
</feature>
<keyword evidence="10" id="KW-1185">Reference proteome</keyword>
<evidence type="ECO:0000256" key="4">
    <source>
        <dbReference type="ARBA" id="ARBA00022692"/>
    </source>
</evidence>
<dbReference type="PROSITE" id="PS52016">
    <property type="entry name" value="TONB_DEPENDENT_REC_3"/>
    <property type="match status" value="1"/>
</dbReference>
<reference evidence="9" key="1">
    <citation type="submission" date="2022-09" db="EMBL/GenBank/DDBJ databases">
        <authorList>
            <person name="Yuan C."/>
            <person name="Ke Z."/>
        </authorList>
    </citation>
    <scope>NUCLEOTIDE SEQUENCE</scope>
    <source>
        <strain evidence="9">LB-8</strain>
    </source>
</reference>
<dbReference type="Proteomes" id="UP001155483">
    <property type="component" value="Unassembled WGS sequence"/>
</dbReference>
<dbReference type="GO" id="GO:0015344">
    <property type="term" value="F:siderophore uptake transmembrane transporter activity"/>
    <property type="evidence" value="ECO:0007669"/>
    <property type="project" value="TreeGrafter"/>
</dbReference>
<keyword evidence="3 7" id="KW-1134">Transmembrane beta strand</keyword>
<evidence type="ECO:0000256" key="1">
    <source>
        <dbReference type="ARBA" id="ARBA00004571"/>
    </source>
</evidence>
<name>A0A9X3B665_9BACT</name>
<proteinExistence type="inferred from homology"/>
<organism evidence="9 10">
    <name type="scientific">Paraflavisolibacter caeni</name>
    <dbReference type="NCBI Taxonomy" id="2982496"/>
    <lineage>
        <taxon>Bacteria</taxon>
        <taxon>Pseudomonadati</taxon>
        <taxon>Bacteroidota</taxon>
        <taxon>Chitinophagia</taxon>
        <taxon>Chitinophagales</taxon>
        <taxon>Chitinophagaceae</taxon>
        <taxon>Paraflavisolibacter</taxon>
    </lineage>
</organism>
<evidence type="ECO:0000256" key="3">
    <source>
        <dbReference type="ARBA" id="ARBA00022452"/>
    </source>
</evidence>
<dbReference type="GO" id="GO:0044718">
    <property type="term" value="P:siderophore transmembrane transport"/>
    <property type="evidence" value="ECO:0007669"/>
    <property type="project" value="TreeGrafter"/>
</dbReference>
<evidence type="ECO:0000313" key="10">
    <source>
        <dbReference type="Proteomes" id="UP001155483"/>
    </source>
</evidence>
<keyword evidence="6 7" id="KW-0998">Cell outer membrane</keyword>
<dbReference type="InterPro" id="IPR039426">
    <property type="entry name" value="TonB-dep_rcpt-like"/>
</dbReference>
<dbReference type="GO" id="GO:0009279">
    <property type="term" value="C:cell outer membrane"/>
    <property type="evidence" value="ECO:0007669"/>
    <property type="project" value="UniProtKB-SubCell"/>
</dbReference>
<dbReference type="EMBL" id="JAOTIF010000001">
    <property type="protein sequence ID" value="MCU7547550.1"/>
    <property type="molecule type" value="Genomic_DNA"/>
</dbReference>
<keyword evidence="5 7" id="KW-0472">Membrane</keyword>
<keyword evidence="4 7" id="KW-0812">Transmembrane</keyword>
<comment type="similarity">
    <text evidence="7">Belongs to the TonB-dependent receptor family.</text>
</comment>
<dbReference type="Gene3D" id="2.170.130.10">
    <property type="entry name" value="TonB-dependent receptor, plug domain"/>
    <property type="match status" value="1"/>
</dbReference>
<evidence type="ECO:0000256" key="7">
    <source>
        <dbReference type="PROSITE-ProRule" id="PRU01360"/>
    </source>
</evidence>
<dbReference type="RefSeq" id="WP_279294997.1">
    <property type="nucleotide sequence ID" value="NZ_JAOTIF010000001.1"/>
</dbReference>
<keyword evidence="9" id="KW-0675">Receptor</keyword>
<evidence type="ECO:0000313" key="9">
    <source>
        <dbReference type="EMBL" id="MCU7547550.1"/>
    </source>
</evidence>
<gene>
    <name evidence="9" type="ORF">OCK74_00415</name>
</gene>
<accession>A0A9X3B665</accession>
<evidence type="ECO:0000259" key="8">
    <source>
        <dbReference type="Pfam" id="PF07715"/>
    </source>
</evidence>
<dbReference type="SUPFAM" id="SSF56935">
    <property type="entry name" value="Porins"/>
    <property type="match status" value="1"/>
</dbReference>
<dbReference type="PANTHER" id="PTHR30069:SF28">
    <property type="entry name" value="TONB-DEPENDENT RECEPTOR YNCD-RELATED"/>
    <property type="match status" value="1"/>
</dbReference>
<protein>
    <submittedName>
        <fullName evidence="9">TonB-dependent receptor plug domain-containing protein</fullName>
    </submittedName>
</protein>
<evidence type="ECO:0000256" key="2">
    <source>
        <dbReference type="ARBA" id="ARBA00022448"/>
    </source>
</evidence>
<dbReference type="Gene3D" id="2.40.170.20">
    <property type="entry name" value="TonB-dependent receptor, beta-barrel domain"/>
    <property type="match status" value="1"/>
</dbReference>
<dbReference type="InterPro" id="IPR037066">
    <property type="entry name" value="Plug_dom_sf"/>
</dbReference>